<accession>A0A510HKL4</accession>
<keyword evidence="11" id="KW-1185">Reference proteome</keyword>
<evidence type="ECO:0000256" key="4">
    <source>
        <dbReference type="ARBA" id="ARBA00022989"/>
    </source>
</evidence>
<dbReference type="FunFam" id="1.20.1250.20:FF:000018">
    <property type="entry name" value="MFS transporter permease"/>
    <property type="match status" value="1"/>
</dbReference>
<keyword evidence="4 8" id="KW-1133">Transmembrane helix</keyword>
<evidence type="ECO:0000256" key="6">
    <source>
        <dbReference type="ARBA" id="ARBA00058119"/>
    </source>
</evidence>
<dbReference type="SUPFAM" id="SSF103473">
    <property type="entry name" value="MFS general substrate transporter"/>
    <property type="match status" value="1"/>
</dbReference>
<dbReference type="GO" id="GO:0005886">
    <property type="term" value="C:plasma membrane"/>
    <property type="evidence" value="ECO:0007669"/>
    <property type="project" value="UniProtKB-SubCell"/>
</dbReference>
<sequence>MDGAVDGAAVGRRALAKAALRLIPFMFLLYIVAFLDRVNVGYAALQMNEDLGFSDAVYGLGAGIFFIGYLLFEVPSNLILERVGARVWIARIMITWGLISSAMFLVQGPVSFYVLRFLLGVAEAGFFPGMILYLTYWFPARERAKMVALFMTAVAVAGVIGGPLSGWLLTFDGVFGLEGWQFLFLAEGIPAILLGFVVLAYLPDGPAQARWLEPEERRWLEETLERENEIKRTHGEHTLRRAMTNGRVWLLSLVYFGIVTSLYGISFWLPTIIEEFSGLEEFLVGLLSAIPYLAAAVGMVVFAWHSDRTGERRWHLAVPAALAALGMALTGPAGGSAVLQMAVLTLAALGIYSCLGTFWTLPAAFLSGTAAAAGIALINSVGNLGGFVGPYVVGYIRDLAGANYGAMLFLAAMVLLSGLLVLLVRHDRSLEEVEEATAAGPAA</sequence>
<evidence type="ECO:0000256" key="5">
    <source>
        <dbReference type="ARBA" id="ARBA00023136"/>
    </source>
</evidence>
<feature type="transmembrane region" description="Helical" evidence="8">
    <location>
        <begin position="22"/>
        <end position="44"/>
    </location>
</feature>
<evidence type="ECO:0000256" key="1">
    <source>
        <dbReference type="ARBA" id="ARBA00004651"/>
    </source>
</evidence>
<feature type="transmembrane region" description="Helical" evidence="8">
    <location>
        <begin position="112"/>
        <end position="134"/>
    </location>
</feature>
<dbReference type="PANTHER" id="PTHR43791:SF36">
    <property type="entry name" value="TRANSPORTER, PUTATIVE (AFU_ORTHOLOGUE AFUA_6G08340)-RELATED"/>
    <property type="match status" value="1"/>
</dbReference>
<evidence type="ECO:0000313" key="11">
    <source>
        <dbReference type="Proteomes" id="UP000318065"/>
    </source>
</evidence>
<dbReference type="Gene3D" id="1.20.1250.20">
    <property type="entry name" value="MFS general substrate transporter like domains"/>
    <property type="match status" value="2"/>
</dbReference>
<dbReference type="Proteomes" id="UP000318065">
    <property type="component" value="Chromosome"/>
</dbReference>
<feature type="transmembrane region" description="Helical" evidence="8">
    <location>
        <begin position="404"/>
        <end position="424"/>
    </location>
</feature>
<dbReference type="EMBL" id="AP019791">
    <property type="protein sequence ID" value="BBL79845.1"/>
    <property type="molecule type" value="Genomic_DNA"/>
</dbReference>
<dbReference type="FunFam" id="1.20.1250.20:FF:000126">
    <property type="entry name" value="MFS transporter permease"/>
    <property type="match status" value="1"/>
</dbReference>
<feature type="transmembrane region" description="Helical" evidence="8">
    <location>
        <begin position="248"/>
        <end position="270"/>
    </location>
</feature>
<feature type="domain" description="Major facilitator superfamily (MFS) profile" evidence="9">
    <location>
        <begin position="22"/>
        <end position="429"/>
    </location>
</feature>
<dbReference type="InterPro" id="IPR011701">
    <property type="entry name" value="MFS"/>
</dbReference>
<organism evidence="10 11">
    <name type="scientific">Rubrobacter xylanophilus</name>
    <dbReference type="NCBI Taxonomy" id="49319"/>
    <lineage>
        <taxon>Bacteria</taxon>
        <taxon>Bacillati</taxon>
        <taxon>Actinomycetota</taxon>
        <taxon>Rubrobacteria</taxon>
        <taxon>Rubrobacterales</taxon>
        <taxon>Rubrobacteraceae</taxon>
        <taxon>Rubrobacter</taxon>
    </lineage>
</organism>
<name>A0A510HKL4_9ACTN</name>
<feature type="transmembrane region" description="Helical" evidence="8">
    <location>
        <begin position="368"/>
        <end position="392"/>
    </location>
</feature>
<dbReference type="GO" id="GO:0022857">
    <property type="term" value="F:transmembrane transporter activity"/>
    <property type="evidence" value="ECO:0007669"/>
    <property type="project" value="InterPro"/>
</dbReference>
<proteinExistence type="predicted"/>
<gene>
    <name evidence="10" type="ORF">RxyAA322_16990</name>
</gene>
<feature type="transmembrane region" description="Helical" evidence="8">
    <location>
        <begin position="282"/>
        <end position="304"/>
    </location>
</feature>
<dbReference type="Pfam" id="PF07690">
    <property type="entry name" value="MFS_1"/>
    <property type="match status" value="1"/>
</dbReference>
<comment type="function">
    <text evidence="6">Component of the tartrate utilization system and may allow entry of tartrate and tartrate dehydrogenase.</text>
</comment>
<evidence type="ECO:0000313" key="10">
    <source>
        <dbReference type="EMBL" id="BBL79845.1"/>
    </source>
</evidence>
<dbReference type="OrthoDB" id="9773957at2"/>
<dbReference type="CDD" id="cd17319">
    <property type="entry name" value="MFS_ExuT_GudP_like"/>
    <property type="match status" value="1"/>
</dbReference>
<evidence type="ECO:0000256" key="8">
    <source>
        <dbReference type="SAM" id="Phobius"/>
    </source>
</evidence>
<comment type="subcellular location">
    <subcellularLocation>
        <location evidence="1">Cell membrane</location>
        <topology evidence="1">Multi-pass membrane protein</topology>
    </subcellularLocation>
</comment>
<keyword evidence="5 8" id="KW-0472">Membrane</keyword>
<dbReference type="InterPro" id="IPR020846">
    <property type="entry name" value="MFS_dom"/>
</dbReference>
<dbReference type="InterPro" id="IPR036259">
    <property type="entry name" value="MFS_trans_sf"/>
</dbReference>
<keyword evidence="2" id="KW-0813">Transport</keyword>
<feature type="transmembrane region" description="Helical" evidence="8">
    <location>
        <begin position="341"/>
        <end position="361"/>
    </location>
</feature>
<feature type="transmembrane region" description="Helical" evidence="8">
    <location>
        <begin position="56"/>
        <end position="75"/>
    </location>
</feature>
<dbReference type="RefSeq" id="WP_143527879.1">
    <property type="nucleotide sequence ID" value="NZ_AP019791.1"/>
</dbReference>
<protein>
    <recommendedName>
        <fullName evidence="7">Putative tartrate transporter</fullName>
    </recommendedName>
</protein>
<evidence type="ECO:0000259" key="9">
    <source>
        <dbReference type="PROSITE" id="PS50850"/>
    </source>
</evidence>
<evidence type="ECO:0000256" key="3">
    <source>
        <dbReference type="ARBA" id="ARBA00022692"/>
    </source>
</evidence>
<dbReference type="AlphaFoldDB" id="A0A510HKL4"/>
<keyword evidence="3 8" id="KW-0812">Transmembrane</keyword>
<feature type="transmembrane region" description="Helical" evidence="8">
    <location>
        <begin position="146"/>
        <end position="168"/>
    </location>
</feature>
<evidence type="ECO:0000256" key="7">
    <source>
        <dbReference type="ARBA" id="ARBA00074139"/>
    </source>
</evidence>
<feature type="transmembrane region" description="Helical" evidence="8">
    <location>
        <begin position="316"/>
        <end position="335"/>
    </location>
</feature>
<feature type="transmembrane region" description="Helical" evidence="8">
    <location>
        <begin position="180"/>
        <end position="202"/>
    </location>
</feature>
<dbReference type="PANTHER" id="PTHR43791">
    <property type="entry name" value="PERMEASE-RELATED"/>
    <property type="match status" value="1"/>
</dbReference>
<reference evidence="10" key="1">
    <citation type="journal article" date="2019" name="Microbiol. Resour. Announc.">
        <title>Complete Genome Sequence of Rubrobacter xylanophilus Strain AA3-22, Isolated from Arima Onsen in Japan.</title>
        <authorList>
            <person name="Tomariguchi N."/>
            <person name="Miyazaki K."/>
        </authorList>
    </citation>
    <scope>NUCLEOTIDE SEQUENCE [LARGE SCALE GENOMIC DNA]</scope>
    <source>
        <strain evidence="10">AA3-22</strain>
    </source>
</reference>
<dbReference type="PROSITE" id="PS50850">
    <property type="entry name" value="MFS"/>
    <property type="match status" value="1"/>
</dbReference>
<feature type="transmembrane region" description="Helical" evidence="8">
    <location>
        <begin position="87"/>
        <end position="106"/>
    </location>
</feature>
<evidence type="ECO:0000256" key="2">
    <source>
        <dbReference type="ARBA" id="ARBA00022448"/>
    </source>
</evidence>